<dbReference type="GO" id="GO:0005634">
    <property type="term" value="C:nucleus"/>
    <property type="evidence" value="ECO:0007669"/>
    <property type="project" value="UniProtKB-SubCell"/>
</dbReference>
<evidence type="ECO:0000256" key="1">
    <source>
        <dbReference type="ARBA" id="ARBA00004123"/>
    </source>
</evidence>
<dbReference type="AlphaFoldDB" id="A0A8C5Q186"/>
<feature type="compositionally biased region" description="Polar residues" evidence="9">
    <location>
        <begin position="506"/>
        <end position="519"/>
    </location>
</feature>
<dbReference type="PANTHER" id="PTHR46481">
    <property type="entry name" value="ZINC FINGER BED DOMAIN-CONTAINING PROTEIN 4"/>
    <property type="match status" value="1"/>
</dbReference>
<feature type="region of interest" description="Disordered" evidence="9">
    <location>
        <begin position="963"/>
        <end position="990"/>
    </location>
</feature>
<keyword evidence="3 8" id="KW-0863">Zinc-finger</keyword>
<feature type="compositionally biased region" description="Acidic residues" evidence="9">
    <location>
        <begin position="970"/>
        <end position="990"/>
    </location>
</feature>
<dbReference type="GO" id="GO:0008270">
    <property type="term" value="F:zinc ion binding"/>
    <property type="evidence" value="ECO:0007669"/>
    <property type="project" value="UniProtKB-KW"/>
</dbReference>
<feature type="compositionally biased region" description="Polar residues" evidence="9">
    <location>
        <begin position="242"/>
        <end position="257"/>
    </location>
</feature>
<keyword evidence="12" id="KW-1185">Reference proteome</keyword>
<dbReference type="GeneTree" id="ENSGT00940000158431"/>
<dbReference type="GO" id="GO:0009791">
    <property type="term" value="P:post-embryonic development"/>
    <property type="evidence" value="ECO:0007669"/>
    <property type="project" value="UniProtKB-ARBA"/>
</dbReference>
<evidence type="ECO:0000256" key="5">
    <source>
        <dbReference type="ARBA" id="ARBA00023015"/>
    </source>
</evidence>
<dbReference type="PANTHER" id="PTHR46481:SF10">
    <property type="entry name" value="ZINC FINGER BED DOMAIN-CONTAINING PROTEIN 39"/>
    <property type="match status" value="1"/>
</dbReference>
<dbReference type="OrthoDB" id="10046500at2759"/>
<dbReference type="SUPFAM" id="SSF53098">
    <property type="entry name" value="Ribonuclease H-like"/>
    <property type="match status" value="1"/>
</dbReference>
<evidence type="ECO:0000256" key="7">
    <source>
        <dbReference type="ARBA" id="ARBA00023242"/>
    </source>
</evidence>
<feature type="compositionally biased region" description="Polar residues" evidence="9">
    <location>
        <begin position="20"/>
        <end position="30"/>
    </location>
</feature>
<protein>
    <recommendedName>
        <fullName evidence="10">BED-type domain-containing protein</fullName>
    </recommendedName>
</protein>
<evidence type="ECO:0000256" key="3">
    <source>
        <dbReference type="ARBA" id="ARBA00022771"/>
    </source>
</evidence>
<feature type="region of interest" description="Disordered" evidence="9">
    <location>
        <begin position="1"/>
        <end position="96"/>
    </location>
</feature>
<evidence type="ECO:0000313" key="11">
    <source>
        <dbReference type="Ensembl" id="ENSLLEP00000030148.1"/>
    </source>
</evidence>
<name>A0A8C5Q186_9ANUR</name>
<dbReference type="Pfam" id="PF02892">
    <property type="entry name" value="zf-BED"/>
    <property type="match status" value="1"/>
</dbReference>
<evidence type="ECO:0000256" key="8">
    <source>
        <dbReference type="PROSITE-ProRule" id="PRU00027"/>
    </source>
</evidence>
<feature type="region of interest" description="Disordered" evidence="9">
    <location>
        <begin position="394"/>
        <end position="413"/>
    </location>
</feature>
<dbReference type="Proteomes" id="UP000694569">
    <property type="component" value="Unplaced"/>
</dbReference>
<evidence type="ECO:0000313" key="12">
    <source>
        <dbReference type="Proteomes" id="UP000694569"/>
    </source>
</evidence>
<dbReference type="GO" id="GO:0003677">
    <property type="term" value="F:DNA binding"/>
    <property type="evidence" value="ECO:0007669"/>
    <property type="project" value="InterPro"/>
</dbReference>
<reference evidence="11" key="2">
    <citation type="submission" date="2025-09" db="UniProtKB">
        <authorList>
            <consortium name="Ensembl"/>
        </authorList>
    </citation>
    <scope>IDENTIFICATION</scope>
</reference>
<dbReference type="InterPro" id="IPR052035">
    <property type="entry name" value="ZnF_BED_domain_contain"/>
</dbReference>
<dbReference type="InterPro" id="IPR012337">
    <property type="entry name" value="RNaseH-like_sf"/>
</dbReference>
<evidence type="ECO:0000256" key="4">
    <source>
        <dbReference type="ARBA" id="ARBA00022833"/>
    </source>
</evidence>
<feature type="region of interest" description="Disordered" evidence="9">
    <location>
        <begin position="242"/>
        <end position="264"/>
    </location>
</feature>
<evidence type="ECO:0000256" key="6">
    <source>
        <dbReference type="ARBA" id="ARBA00023163"/>
    </source>
</evidence>
<feature type="domain" description="BED-type" evidence="10">
    <location>
        <begin position="411"/>
        <end position="467"/>
    </location>
</feature>
<dbReference type="Ensembl" id="ENSLLET00000031311.1">
    <property type="protein sequence ID" value="ENSLLEP00000030148.1"/>
    <property type="gene ID" value="ENSLLEG00000019123.1"/>
</dbReference>
<dbReference type="SMART" id="SM00614">
    <property type="entry name" value="ZnF_BED"/>
    <property type="match status" value="1"/>
</dbReference>
<evidence type="ECO:0000256" key="2">
    <source>
        <dbReference type="ARBA" id="ARBA00022723"/>
    </source>
</evidence>
<keyword evidence="2" id="KW-0479">Metal-binding</keyword>
<keyword evidence="7" id="KW-0539">Nucleus</keyword>
<feature type="compositionally biased region" description="Polar residues" evidence="9">
    <location>
        <begin position="1"/>
        <end position="11"/>
    </location>
</feature>
<dbReference type="InterPro" id="IPR036236">
    <property type="entry name" value="Znf_C2H2_sf"/>
</dbReference>
<proteinExistence type="predicted"/>
<feature type="region of interest" description="Disordered" evidence="9">
    <location>
        <begin position="635"/>
        <end position="661"/>
    </location>
</feature>
<reference evidence="11" key="1">
    <citation type="submission" date="2025-08" db="UniProtKB">
        <authorList>
            <consortium name="Ensembl"/>
        </authorList>
    </citation>
    <scope>IDENTIFICATION</scope>
</reference>
<accession>A0A8C5Q186</accession>
<sequence>MDSTSSVTGDTPGTIIKRTAPSTNTRSRTVSKGIKKTKQLESRPVTVSQDLPIIKTRGKSKSTRTESDDSSTTSQRKRNPVPPSKQVKTTSSSSSFTGKAAELKSKTYLSESRTKSSLLCQRFKDLLPLPPKKTTCTITSATCRSTSTLAGAASATSTVSKNVLVPEMFYSSRGTKVSGKVFESHRSFKQPKTELLQYQEGIALAQSQSATTTTTTAAGLDRRTQERDTGGFLSHPLCPSSSLQGEGIQRQDSTSPTGDVFLSSHKDYNRKSHLNLDLQEQEELQPYTPFQGSLSPYHSTHDRSPILFSCENSSASPVSPVSVSSQVEIISTNIKICAPFTSATTTPVVGAPHPTIPKMFKNNKHGLQQQGETESTATITSECTGQVQRVELDEECGSKQDPSSAAATSGRRRSNAWQYFTESVDKRTAKCHLCGTWVSRGQQTNKLTTTGMNSHLKTHHKAVLLGLEIEKSSPLPALPPSSASTTRKSTPTTSATHTSTSAAASKIQSKQPSSTQPTMEQFGGFQPRGISKQQTRKITRLIAELITVGGASFNLIGGDSFKRLMQALSPQYKVPSRTTFSRSVVPAMYRSCVGVLKEELGKAAGRSVHFTTDLWTAPNSQHAFLSLTGHWWQSQPNVPEQKQPAATSSRAKKKKSAGPCADDAEKTALHSFLLHAEVMDQQHTAENILHALKNMMAQWLGEQSGTQAQMGFVVTDGGSNMTKALRDGRFVGVRCAAHILHLVVTKALDESISGGSLGALVESCRKIAGHFHHSARASHLLRQEQKRAGLPEHRLKQDVATRWNSTLDMLERIHEQQKAIHAMAYKHPIGISSPLGREEWTVMEQAVEVLKSFRLATEHLSRASASLSEIIPVFYQLRDSMDDFLSNREELPGGKAPHPDVTVLLTRLYLEYRIRQHIATCPEYMLATICNPTFKGKSALRDDSLSFWQQTLIDKIQDRERKNRAQFQREEEETEEEMLEESVVEDDDSDTPTCEEDQCCCSEQRFQTCIFYKNVLKLWVRIRSRTEQKTAN</sequence>
<feature type="compositionally biased region" description="Low complexity" evidence="9">
    <location>
        <begin position="472"/>
        <end position="505"/>
    </location>
</feature>
<comment type="subcellular location">
    <subcellularLocation>
        <location evidence="1">Nucleus</location>
    </subcellularLocation>
</comment>
<dbReference type="SUPFAM" id="SSF57667">
    <property type="entry name" value="beta-beta-alpha zinc fingers"/>
    <property type="match status" value="1"/>
</dbReference>
<keyword evidence="5" id="KW-0805">Transcription regulation</keyword>
<keyword evidence="6" id="KW-0804">Transcription</keyword>
<keyword evidence="4" id="KW-0862">Zinc</keyword>
<organism evidence="11 12">
    <name type="scientific">Leptobrachium leishanense</name>
    <name type="common">Leishan spiny toad</name>
    <dbReference type="NCBI Taxonomy" id="445787"/>
    <lineage>
        <taxon>Eukaryota</taxon>
        <taxon>Metazoa</taxon>
        <taxon>Chordata</taxon>
        <taxon>Craniata</taxon>
        <taxon>Vertebrata</taxon>
        <taxon>Euteleostomi</taxon>
        <taxon>Amphibia</taxon>
        <taxon>Batrachia</taxon>
        <taxon>Anura</taxon>
        <taxon>Pelobatoidea</taxon>
        <taxon>Megophryidae</taxon>
        <taxon>Leptobrachium</taxon>
    </lineage>
</organism>
<feature type="region of interest" description="Disordered" evidence="9">
    <location>
        <begin position="472"/>
        <end position="533"/>
    </location>
</feature>
<evidence type="ECO:0000256" key="9">
    <source>
        <dbReference type="SAM" id="MobiDB-lite"/>
    </source>
</evidence>
<dbReference type="InterPro" id="IPR003656">
    <property type="entry name" value="Znf_BED"/>
</dbReference>
<dbReference type="PROSITE" id="PS50808">
    <property type="entry name" value="ZF_BED"/>
    <property type="match status" value="1"/>
</dbReference>
<dbReference type="SUPFAM" id="SSF140996">
    <property type="entry name" value="Hermes dimerisation domain"/>
    <property type="match status" value="1"/>
</dbReference>
<evidence type="ECO:0000259" key="10">
    <source>
        <dbReference type="PROSITE" id="PS50808"/>
    </source>
</evidence>